<dbReference type="EMBL" id="PJQY01003508">
    <property type="protein sequence ID" value="PQM36871.1"/>
    <property type="molecule type" value="Genomic_DNA"/>
</dbReference>
<proteinExistence type="predicted"/>
<sequence length="99" mass="11347">MDGDASSSSGSKKFSFAQLAARPTKILYDLNSGLRTRCTLEQLYNKREPWKDPLRKDKITRKYQLVFRKNITKGYLRLVDIMTGGSDEEATTTWLTNPL</sequence>
<protein>
    <submittedName>
        <fullName evidence="1">Uncharacterized protein</fullName>
    </submittedName>
</protein>
<organism evidence="1 2">
    <name type="scientific">Prunus yedoensis var. nudiflora</name>
    <dbReference type="NCBI Taxonomy" id="2094558"/>
    <lineage>
        <taxon>Eukaryota</taxon>
        <taxon>Viridiplantae</taxon>
        <taxon>Streptophyta</taxon>
        <taxon>Embryophyta</taxon>
        <taxon>Tracheophyta</taxon>
        <taxon>Spermatophyta</taxon>
        <taxon>Magnoliopsida</taxon>
        <taxon>eudicotyledons</taxon>
        <taxon>Gunneridae</taxon>
        <taxon>Pentapetalae</taxon>
        <taxon>rosids</taxon>
        <taxon>fabids</taxon>
        <taxon>Rosales</taxon>
        <taxon>Rosaceae</taxon>
        <taxon>Amygdaloideae</taxon>
        <taxon>Amygdaleae</taxon>
        <taxon>Prunus</taxon>
    </lineage>
</organism>
<dbReference type="Proteomes" id="UP000250321">
    <property type="component" value="Unassembled WGS sequence"/>
</dbReference>
<evidence type="ECO:0000313" key="2">
    <source>
        <dbReference type="Proteomes" id="UP000250321"/>
    </source>
</evidence>
<reference evidence="1 2" key="1">
    <citation type="submission" date="2018-02" db="EMBL/GenBank/DDBJ databases">
        <title>Draft genome of wild Prunus yedoensis var. nudiflora.</title>
        <authorList>
            <person name="Baek S."/>
            <person name="Kim J.-H."/>
            <person name="Choi K."/>
            <person name="Kim G.-B."/>
            <person name="Cho A."/>
            <person name="Jang H."/>
            <person name="Shin C.-H."/>
            <person name="Yu H.-J."/>
            <person name="Mun J.-H."/>
        </authorList>
    </citation>
    <scope>NUCLEOTIDE SEQUENCE [LARGE SCALE GENOMIC DNA]</scope>
    <source>
        <strain evidence="2">cv. Jeju island</strain>
        <tissue evidence="1">Leaf</tissue>
    </source>
</reference>
<evidence type="ECO:0000313" key="1">
    <source>
        <dbReference type="EMBL" id="PQM36871.1"/>
    </source>
</evidence>
<keyword evidence="2" id="KW-1185">Reference proteome</keyword>
<comment type="caution">
    <text evidence="1">The sequence shown here is derived from an EMBL/GenBank/DDBJ whole genome shotgun (WGS) entry which is preliminary data.</text>
</comment>
<name>A0A314UHU0_PRUYE</name>
<gene>
    <name evidence="1" type="ORF">Pyn_18294</name>
</gene>
<accession>A0A314UHU0</accession>
<dbReference type="AlphaFoldDB" id="A0A314UHU0"/>